<reference evidence="8" key="1">
    <citation type="submission" date="2007-04" db="EMBL/GenBank/DDBJ databases">
        <title>Annotation of Pediculus humanus corporis strain USDA.</title>
        <authorList>
            <person name="Kirkness E."/>
            <person name="Hannick L."/>
            <person name="Hass B."/>
            <person name="Bruggner R."/>
            <person name="Lawson D."/>
            <person name="Bidwell S."/>
            <person name="Joardar V."/>
            <person name="Caler E."/>
            <person name="Walenz B."/>
            <person name="Inman J."/>
            <person name="Schobel S."/>
            <person name="Galinsky K."/>
            <person name="Amedeo P."/>
            <person name="Strausberg R."/>
        </authorList>
    </citation>
    <scope>NUCLEOTIDE SEQUENCE</scope>
    <source>
        <strain evidence="8">USDA</strain>
    </source>
</reference>
<evidence type="ECO:0000256" key="3">
    <source>
        <dbReference type="ARBA" id="ARBA00020737"/>
    </source>
</evidence>
<dbReference type="GO" id="GO:0005730">
    <property type="term" value="C:nucleolus"/>
    <property type="evidence" value="ECO:0007669"/>
    <property type="project" value="UniProtKB-SubCell"/>
</dbReference>
<dbReference type="InterPro" id="IPR035979">
    <property type="entry name" value="RBD_domain_sf"/>
</dbReference>
<dbReference type="SUPFAM" id="SSF54928">
    <property type="entry name" value="RNA-binding domain, RBD"/>
    <property type="match status" value="1"/>
</dbReference>
<dbReference type="KEGG" id="phu:Phum_PHUM617320"/>
<evidence type="ECO:0000259" key="7">
    <source>
        <dbReference type="Pfam" id="PF00076"/>
    </source>
</evidence>
<dbReference type="AlphaFoldDB" id="E0W4C9"/>
<dbReference type="OrthoDB" id="287393at2759"/>
<dbReference type="GO" id="GO:0000480">
    <property type="term" value="P:endonucleolytic cleavage in 5'-ETS of tricistronic rRNA transcript (SSU-rRNA, 5.8S rRNA, LSU-rRNA)"/>
    <property type="evidence" value="ECO:0007669"/>
    <property type="project" value="TreeGrafter"/>
</dbReference>
<dbReference type="GO" id="GO:0000447">
    <property type="term" value="P:endonucleolytic cleavage in ITS1 to separate SSU-rRNA from 5.8S rRNA and LSU-rRNA from tricistronic rRNA transcript (SSU-rRNA, 5.8S rRNA, LSU-rRNA)"/>
    <property type="evidence" value="ECO:0007669"/>
    <property type="project" value="TreeGrafter"/>
</dbReference>
<dbReference type="CTD" id="8239884"/>
<dbReference type="OMA" id="PNGSWAF"/>
<gene>
    <name evidence="9" type="primary">8239884</name>
    <name evidence="8" type="ORF">Phum_PHUM617320</name>
</gene>
<dbReference type="EnsemblMetazoa" id="PHUM617320-RA">
    <property type="protein sequence ID" value="PHUM617320-PA"/>
    <property type="gene ID" value="PHUM617320"/>
</dbReference>
<feature type="domain" description="RRM" evidence="7">
    <location>
        <begin position="28"/>
        <end position="106"/>
    </location>
</feature>
<feature type="compositionally biased region" description="Polar residues" evidence="6">
    <location>
        <begin position="171"/>
        <end position="182"/>
    </location>
</feature>
<evidence type="ECO:0000256" key="6">
    <source>
        <dbReference type="SAM" id="MobiDB-lite"/>
    </source>
</evidence>
<keyword evidence="5" id="KW-0539">Nucleus</keyword>
<comment type="similarity">
    <text evidence="2">Belongs to the ESF2/ABP1 family.</text>
</comment>
<dbReference type="InterPro" id="IPR039119">
    <property type="entry name" value="ABT1/Esf2"/>
</dbReference>
<dbReference type="GO" id="GO:0003723">
    <property type="term" value="F:RNA binding"/>
    <property type="evidence" value="ECO:0007669"/>
    <property type="project" value="UniProtKB-KW"/>
</dbReference>
<feature type="compositionally biased region" description="Basic and acidic residues" evidence="6">
    <location>
        <begin position="183"/>
        <end position="207"/>
    </location>
</feature>
<evidence type="ECO:0000313" key="9">
    <source>
        <dbReference type="EnsemblMetazoa" id="PHUM617320-PA"/>
    </source>
</evidence>
<keyword evidence="4" id="KW-0694">RNA-binding</keyword>
<keyword evidence="10" id="KW-1185">Reference proteome</keyword>
<dbReference type="HOGENOM" id="CLU_054086_3_3_1"/>
<dbReference type="RefSeq" id="XP_002433223.1">
    <property type="nucleotide sequence ID" value="XM_002433178.1"/>
</dbReference>
<evidence type="ECO:0000256" key="4">
    <source>
        <dbReference type="ARBA" id="ARBA00022884"/>
    </source>
</evidence>
<evidence type="ECO:0000313" key="10">
    <source>
        <dbReference type="Proteomes" id="UP000009046"/>
    </source>
</evidence>
<dbReference type="EMBL" id="DS235886">
    <property type="protein sequence ID" value="EEB20485.1"/>
    <property type="molecule type" value="Genomic_DNA"/>
</dbReference>
<dbReference type="Pfam" id="PF00076">
    <property type="entry name" value="RRM_1"/>
    <property type="match status" value="1"/>
</dbReference>
<dbReference type="InParanoid" id="E0W4C9"/>
<dbReference type="PANTHER" id="PTHR12311:SF7">
    <property type="entry name" value="ACTIVATOR OF BASAL TRANSCRIPTION 1"/>
    <property type="match status" value="1"/>
</dbReference>
<feature type="region of interest" description="Disordered" evidence="6">
    <location>
        <begin position="171"/>
        <end position="214"/>
    </location>
</feature>
<dbReference type="CDD" id="cd12263">
    <property type="entry name" value="RRM_ABT1_like"/>
    <property type="match status" value="1"/>
</dbReference>
<evidence type="ECO:0000256" key="1">
    <source>
        <dbReference type="ARBA" id="ARBA00004604"/>
    </source>
</evidence>
<reference evidence="9" key="3">
    <citation type="submission" date="2020-05" db="UniProtKB">
        <authorList>
            <consortium name="EnsemblMetazoa"/>
        </authorList>
    </citation>
    <scope>IDENTIFICATION</scope>
    <source>
        <strain evidence="9">USDA</strain>
    </source>
</reference>
<dbReference type="STRING" id="121224.E0W4C9"/>
<proteinExistence type="inferred from homology"/>
<dbReference type="InterPro" id="IPR000504">
    <property type="entry name" value="RRM_dom"/>
</dbReference>
<dbReference type="Gene3D" id="3.30.70.330">
    <property type="match status" value="1"/>
</dbReference>
<protein>
    <recommendedName>
        <fullName evidence="3">Activator of basal transcription 1</fullName>
    </recommendedName>
</protein>
<dbReference type="VEuPathDB" id="VectorBase:PHUM617320"/>
<dbReference type="eggNOG" id="KOG3152">
    <property type="taxonomic scope" value="Eukaryota"/>
</dbReference>
<dbReference type="FunCoup" id="E0W4C9">
    <property type="interactions" value="1904"/>
</dbReference>
<dbReference type="InterPro" id="IPR012677">
    <property type="entry name" value="Nucleotide-bd_a/b_plait_sf"/>
</dbReference>
<comment type="subcellular location">
    <subcellularLocation>
        <location evidence="1">Nucleus</location>
        <location evidence="1">Nucleolus</location>
    </subcellularLocation>
</comment>
<accession>E0W4C9</accession>
<dbReference type="PANTHER" id="PTHR12311">
    <property type="entry name" value="ACTIVATOR OF BASAL TRANSCRIPTION 1"/>
    <property type="match status" value="1"/>
</dbReference>
<organism>
    <name type="scientific">Pediculus humanus subsp. corporis</name>
    <name type="common">Body louse</name>
    <dbReference type="NCBI Taxonomy" id="121224"/>
    <lineage>
        <taxon>Eukaryota</taxon>
        <taxon>Metazoa</taxon>
        <taxon>Ecdysozoa</taxon>
        <taxon>Arthropoda</taxon>
        <taxon>Hexapoda</taxon>
        <taxon>Insecta</taxon>
        <taxon>Pterygota</taxon>
        <taxon>Neoptera</taxon>
        <taxon>Paraneoptera</taxon>
        <taxon>Psocodea</taxon>
        <taxon>Troctomorpha</taxon>
        <taxon>Phthiraptera</taxon>
        <taxon>Anoplura</taxon>
        <taxon>Pediculidae</taxon>
        <taxon>Pediculus</taxon>
    </lineage>
</organism>
<evidence type="ECO:0000256" key="2">
    <source>
        <dbReference type="ARBA" id="ARBA00005819"/>
    </source>
</evidence>
<name>E0W4C9_PEDHC</name>
<dbReference type="InterPro" id="IPR034353">
    <property type="entry name" value="ABT1/ESF2_RRM"/>
</dbReference>
<evidence type="ECO:0000313" key="8">
    <source>
        <dbReference type="EMBL" id="EEB20485.1"/>
    </source>
</evidence>
<sequence>MDEHDENEVLSDDNNLNVKEKKKKPGIVYLGTLPPFMNVTKVKDLFSKYGELGRIFLQPAETKTGKTKKSKKPPLHFSEGWIEFKSKKVAKMVCHSLNNTQIGGKKSSKFYDYMWNIKYLPRFKWIHLSERLAYERAVHRQKMRAEIAQAKKEANFFAKTIERNKKLKKLNGNSDRVNNYKQRQTENEILSSKDPDKSNNNDRKEFLKSLFNNS</sequence>
<dbReference type="GO" id="GO:0034462">
    <property type="term" value="P:small-subunit processome assembly"/>
    <property type="evidence" value="ECO:0007669"/>
    <property type="project" value="TreeGrafter"/>
</dbReference>
<evidence type="ECO:0000256" key="5">
    <source>
        <dbReference type="ARBA" id="ARBA00023242"/>
    </source>
</evidence>
<reference evidence="8" key="2">
    <citation type="submission" date="2007-04" db="EMBL/GenBank/DDBJ databases">
        <title>The genome of the human body louse.</title>
        <authorList>
            <consortium name="The Human Body Louse Genome Consortium"/>
            <person name="Kirkness E."/>
            <person name="Walenz B."/>
            <person name="Hass B."/>
            <person name="Bruggner R."/>
            <person name="Strausberg R."/>
        </authorList>
    </citation>
    <scope>NUCLEOTIDE SEQUENCE</scope>
    <source>
        <strain evidence="8">USDA</strain>
    </source>
</reference>
<dbReference type="Proteomes" id="UP000009046">
    <property type="component" value="Unassembled WGS sequence"/>
</dbReference>
<dbReference type="GO" id="GO:0000472">
    <property type="term" value="P:endonucleolytic cleavage to generate mature 5'-end of SSU-rRNA from (SSU-rRNA, 5.8S rRNA, LSU-rRNA)"/>
    <property type="evidence" value="ECO:0007669"/>
    <property type="project" value="TreeGrafter"/>
</dbReference>
<dbReference type="GeneID" id="8239884"/>
<dbReference type="EMBL" id="AAZO01007550">
    <property type="status" value="NOT_ANNOTATED_CDS"/>
    <property type="molecule type" value="Genomic_DNA"/>
</dbReference>